<keyword evidence="2" id="KW-1185">Reference proteome</keyword>
<organism evidence="1 2">
    <name type="scientific">Streptomyces erythrochromogenes</name>
    <dbReference type="NCBI Taxonomy" id="285574"/>
    <lineage>
        <taxon>Bacteria</taxon>
        <taxon>Bacillati</taxon>
        <taxon>Actinomycetota</taxon>
        <taxon>Actinomycetes</taxon>
        <taxon>Kitasatosporales</taxon>
        <taxon>Streptomycetaceae</taxon>
        <taxon>Streptomyces</taxon>
    </lineage>
</organism>
<dbReference type="Proteomes" id="UP001432312">
    <property type="component" value="Chromosome"/>
</dbReference>
<dbReference type="GeneID" id="95500404"/>
<name>A0ABZ1QJ33_9ACTN</name>
<proteinExistence type="predicted"/>
<evidence type="ECO:0000313" key="1">
    <source>
        <dbReference type="EMBL" id="WUN82402.1"/>
    </source>
</evidence>
<dbReference type="RefSeq" id="WP_328740369.1">
    <property type="nucleotide sequence ID" value="NZ_CP108036.1"/>
</dbReference>
<dbReference type="EMBL" id="CP108036">
    <property type="protein sequence ID" value="WUN82402.1"/>
    <property type="molecule type" value="Genomic_DNA"/>
</dbReference>
<sequence length="120" mass="12698">MLVFGVPAMLLAGFLSTGTDGPEPRIDAEAAAPGRTDRRLVVVTAAGYLDPVRCVYVHDGSRLLERRWLAGCFNGDAEESGLAEAVWAAGDRVRMTTVGGEVHEVAVGADGRPYRTVGAR</sequence>
<reference evidence="1" key="1">
    <citation type="submission" date="2022-10" db="EMBL/GenBank/DDBJ databases">
        <title>The complete genomes of actinobacterial strains from the NBC collection.</title>
        <authorList>
            <person name="Joergensen T.S."/>
            <person name="Alvarez Arevalo M."/>
            <person name="Sterndorff E.B."/>
            <person name="Faurdal D."/>
            <person name="Vuksanovic O."/>
            <person name="Mourched A.-S."/>
            <person name="Charusanti P."/>
            <person name="Shaw S."/>
            <person name="Blin K."/>
            <person name="Weber T."/>
        </authorList>
    </citation>
    <scope>NUCLEOTIDE SEQUENCE</scope>
    <source>
        <strain evidence="1">NBC_00303</strain>
    </source>
</reference>
<gene>
    <name evidence="1" type="ORF">OHA91_30190</name>
</gene>
<accession>A0ABZ1QJ33</accession>
<protein>
    <submittedName>
        <fullName evidence="1">Uncharacterized protein</fullName>
    </submittedName>
</protein>
<evidence type="ECO:0000313" key="2">
    <source>
        <dbReference type="Proteomes" id="UP001432312"/>
    </source>
</evidence>